<evidence type="ECO:0000313" key="8">
    <source>
        <dbReference type="Proteomes" id="UP000663860"/>
    </source>
</evidence>
<dbReference type="Proteomes" id="UP000663860">
    <property type="component" value="Unassembled WGS sequence"/>
</dbReference>
<dbReference type="EMBL" id="CAJOAZ010005835">
    <property type="protein sequence ID" value="CAF4114371.1"/>
    <property type="molecule type" value="Genomic_DNA"/>
</dbReference>
<evidence type="ECO:0000313" key="7">
    <source>
        <dbReference type="EMBL" id="CAF4114371.1"/>
    </source>
</evidence>
<dbReference type="Gene3D" id="3.30.70.330">
    <property type="match status" value="1"/>
</dbReference>
<dbReference type="Proteomes" id="UP000663845">
    <property type="component" value="Unassembled WGS sequence"/>
</dbReference>
<dbReference type="PANTHER" id="PTHR16442:SF1">
    <property type="entry name" value="RING FINGER PROTEIN 17"/>
    <property type="match status" value="1"/>
</dbReference>
<feature type="domain" description="HTH La-type RNA-binding" evidence="4">
    <location>
        <begin position="1"/>
        <end position="88"/>
    </location>
</feature>
<evidence type="ECO:0000256" key="2">
    <source>
        <dbReference type="PROSITE-ProRule" id="PRU00332"/>
    </source>
</evidence>
<accession>A0A814V6U3</accession>
<dbReference type="InterPro" id="IPR002344">
    <property type="entry name" value="Lupus_La"/>
</dbReference>
<dbReference type="InterPro" id="IPR006630">
    <property type="entry name" value="La_HTH"/>
</dbReference>
<dbReference type="InterPro" id="IPR000504">
    <property type="entry name" value="RRM_dom"/>
</dbReference>
<gene>
    <name evidence="5" type="ORF">IZO911_LOCUS27762</name>
    <name evidence="6" type="ORF">JYZ213_LOCUS27312</name>
    <name evidence="7" type="ORF">OXD698_LOCUS36118</name>
</gene>
<dbReference type="EMBL" id="CAJNOG010000378">
    <property type="protein sequence ID" value="CAF1208367.1"/>
    <property type="molecule type" value="Genomic_DNA"/>
</dbReference>
<evidence type="ECO:0008006" key="9">
    <source>
        <dbReference type="Google" id="ProtNLM"/>
    </source>
</evidence>
<evidence type="ECO:0000259" key="3">
    <source>
        <dbReference type="PROSITE" id="PS50102"/>
    </source>
</evidence>
<organism evidence="5 8">
    <name type="scientific">Adineta steineri</name>
    <dbReference type="NCBI Taxonomy" id="433720"/>
    <lineage>
        <taxon>Eukaryota</taxon>
        <taxon>Metazoa</taxon>
        <taxon>Spiralia</taxon>
        <taxon>Gnathifera</taxon>
        <taxon>Rotifera</taxon>
        <taxon>Eurotatoria</taxon>
        <taxon>Bdelloidea</taxon>
        <taxon>Adinetida</taxon>
        <taxon>Adinetidae</taxon>
        <taxon>Adineta</taxon>
    </lineage>
</organism>
<dbReference type="GO" id="GO:0005634">
    <property type="term" value="C:nucleus"/>
    <property type="evidence" value="ECO:0007669"/>
    <property type="project" value="InterPro"/>
</dbReference>
<dbReference type="Proteomes" id="UP000663844">
    <property type="component" value="Unassembled WGS sequence"/>
</dbReference>
<dbReference type="SUPFAM" id="SSF63748">
    <property type="entry name" value="Tudor/PWWP/MBT"/>
    <property type="match status" value="1"/>
</dbReference>
<dbReference type="Pfam" id="PF00567">
    <property type="entry name" value="TUDOR"/>
    <property type="match status" value="1"/>
</dbReference>
<evidence type="ECO:0000259" key="4">
    <source>
        <dbReference type="PROSITE" id="PS50961"/>
    </source>
</evidence>
<dbReference type="InterPro" id="IPR036390">
    <property type="entry name" value="WH_DNA-bd_sf"/>
</dbReference>
<dbReference type="PRINTS" id="PR00302">
    <property type="entry name" value="LUPUSLA"/>
</dbReference>
<evidence type="ECO:0000313" key="6">
    <source>
        <dbReference type="EMBL" id="CAF1208367.1"/>
    </source>
</evidence>
<dbReference type="Gene3D" id="2.30.30.140">
    <property type="match status" value="1"/>
</dbReference>
<dbReference type="Gene3D" id="2.40.50.90">
    <property type="match status" value="1"/>
</dbReference>
<name>A0A814V6U3_9BILA</name>
<sequence length="741" mass="85803">MDSLNTTIVQQIETYINEDNLKNDPVLANYANKNNGWIRLELLTRCHKLSCYSYDKILKALHSKQSNTIELSSFEPRCIRRRYQILIDDSIQDNRTVIVTGLPRNIKCEELIEFFNHFYPIQEIKMFSSTNKFNGKIHVIFNKLSDALAFVQRSTLSSIIYVNDDVLQTCNGYTLICKLLNDENNKDLIKQNDQHSFIKGKSFSTRLTTHSSRVSFNKNTSSNIDTSVHRQSSPIISQTKPYFKSNIDAKEQVLLSPKNNQLKNFDYAKQNIVYNRFSYDFYIPDHLLKQIHKCVVISVLNPHCFTIQLQQDIVEFDKFQKEINDFYNKLNDKQYYIKSEQIRINLCVICCDTKSTDDNKIWNRSQILDFDSSDNTVNLFYVDLGTWEEYVPINRLRHITDRFQQHQVFSLTCRLAHIIPLNNDNDYLTWTDEATNQFTAVIDQIVPEIEFLSLTSNGCIQTNLFVINSDQPVCVNDYMIHIKKAKSTINTTLTNMIEDDGQNSIQSDEHDIDGNGSSVHPVIALYNRLGEILQHSLIESRTASTSSSVISSPSSALPRSYVKLIHVNLDTTIPNRQEYNNRQQMLPIIFVRYKKTILIPDFNIYTLLHAINPTIDIHTIENYAFAIRYNYIYITSETNFDIFTQLSSLNNVQYSNTIGLYPLDFVGYILEHYNFHDTNVFQALESAKCAQLHASDIALWFSLDNELNPSNTFVFGDSIKLNQQSLIPNRLPFSNRLINPT</sequence>
<dbReference type="SUPFAM" id="SSF54928">
    <property type="entry name" value="RNA-binding domain, RBD"/>
    <property type="match status" value="1"/>
</dbReference>
<dbReference type="InterPro" id="IPR035437">
    <property type="entry name" value="SNase_OB-fold_sf"/>
</dbReference>
<reference evidence="5" key="1">
    <citation type="submission" date="2021-02" db="EMBL/GenBank/DDBJ databases">
        <authorList>
            <person name="Nowell W R."/>
        </authorList>
    </citation>
    <scope>NUCLEOTIDE SEQUENCE</scope>
</reference>
<dbReference type="InterPro" id="IPR012677">
    <property type="entry name" value="Nucleotide-bd_a/b_plait_sf"/>
</dbReference>
<keyword evidence="1 2" id="KW-0694">RNA-binding</keyword>
<dbReference type="Gene3D" id="1.10.10.10">
    <property type="entry name" value="Winged helix-like DNA-binding domain superfamily/Winged helix DNA-binding domain"/>
    <property type="match status" value="1"/>
</dbReference>
<dbReference type="SMART" id="SM00360">
    <property type="entry name" value="RRM"/>
    <property type="match status" value="1"/>
</dbReference>
<proteinExistence type="predicted"/>
<comment type="caution">
    <text evidence="5">The sequence shown here is derived from an EMBL/GenBank/DDBJ whole genome shotgun (WGS) entry which is preliminary data.</text>
</comment>
<evidence type="ECO:0000256" key="1">
    <source>
        <dbReference type="ARBA" id="ARBA00022884"/>
    </source>
</evidence>
<dbReference type="InterPro" id="IPR035979">
    <property type="entry name" value="RBD_domain_sf"/>
</dbReference>
<dbReference type="SMART" id="SM00715">
    <property type="entry name" value="LA"/>
    <property type="match status" value="1"/>
</dbReference>
<dbReference type="GO" id="GO:1990904">
    <property type="term" value="C:ribonucleoprotein complex"/>
    <property type="evidence" value="ECO:0007669"/>
    <property type="project" value="InterPro"/>
</dbReference>
<dbReference type="InterPro" id="IPR002999">
    <property type="entry name" value="Tudor"/>
</dbReference>
<evidence type="ECO:0000313" key="5">
    <source>
        <dbReference type="EMBL" id="CAF1186222.1"/>
    </source>
</evidence>
<dbReference type="SUPFAM" id="SSF46785">
    <property type="entry name" value="Winged helix' DNA-binding domain"/>
    <property type="match status" value="1"/>
</dbReference>
<protein>
    <recommendedName>
        <fullName evidence="9">RRM domain-containing protein</fullName>
    </recommendedName>
</protein>
<dbReference type="AlphaFoldDB" id="A0A814V6U3"/>
<dbReference type="EMBL" id="CAJNOE010000383">
    <property type="protein sequence ID" value="CAF1186222.1"/>
    <property type="molecule type" value="Genomic_DNA"/>
</dbReference>
<dbReference type="InterPro" id="IPR036388">
    <property type="entry name" value="WH-like_DNA-bd_sf"/>
</dbReference>
<dbReference type="GO" id="GO:0006396">
    <property type="term" value="P:RNA processing"/>
    <property type="evidence" value="ECO:0007669"/>
    <property type="project" value="InterPro"/>
</dbReference>
<feature type="domain" description="RRM" evidence="3">
    <location>
        <begin position="95"/>
        <end position="182"/>
    </location>
</feature>
<dbReference type="PROSITE" id="PS50102">
    <property type="entry name" value="RRM"/>
    <property type="match status" value="1"/>
</dbReference>
<dbReference type="Pfam" id="PF00076">
    <property type="entry name" value="RRM_1"/>
    <property type="match status" value="1"/>
</dbReference>
<dbReference type="PROSITE" id="PS50961">
    <property type="entry name" value="HTH_LA"/>
    <property type="match status" value="1"/>
</dbReference>
<dbReference type="PANTHER" id="PTHR16442">
    <property type="entry name" value="RING FINGER PROTEIN 17"/>
    <property type="match status" value="1"/>
</dbReference>
<dbReference type="GO" id="GO:0003723">
    <property type="term" value="F:RNA binding"/>
    <property type="evidence" value="ECO:0007669"/>
    <property type="project" value="UniProtKB-UniRule"/>
</dbReference>